<dbReference type="RefSeq" id="WP_211540960.1">
    <property type="nucleotide sequence ID" value="NZ_JAGTUK010000001.1"/>
</dbReference>
<feature type="chain" id="PRO_5045643843" evidence="2">
    <location>
        <begin position="41"/>
        <end position="631"/>
    </location>
</feature>
<accession>A0ABS5IJ84</accession>
<sequence>MMRNDDRQRSARAAHSMKLSATTGLVAAACAIAISSPAAADGNGGISPYGYGNIYGNIFGTTDSAARKPAPEPPSGGRPVETAGDAPSQPRSVQLLQRQQQQYLAWKTQSWDGKPISYTPAKWTTEKERADHCTSYAGEESCEPGYESYPSADEMARNATVDRVVDGALTLGLSEGVRALPVSEDIKPLLNAFAGFIGPEALVRTGVKLAPQIDRFLRTSKEVRAYEQAGGDVRALRQTLDEVGAKYDEASAASATGTGSAPVAVFDTYSADQVPAKLADFAQKTAADPQHPRTPFRNEVSGRPLLPDATASGKPITYDYVEAGNGNTLVRGDDGSSYALTSDGSGQLSIHELPAAAGKAPESTTTDSATQTQTPRTAASGTQESAPQPSTPRADAPDGAAGVATQDQSVQTDPAAGGLKGGGTGEPSAGQNPADPQPSTSKRPAPDDDSLPAPKRTAAGSDSEGNAPSTPGNSPRLSLGDVSLPSSPRTDSVPASPSEFVLPSSPESSRPSTPGGSPQPARERYVPSGVEDISPPSTPGTPSAPSSPGGYSVPSAQGSSPLPPTPERSAENTPSPLFSPDGSSSASSPVDVPWLSSSSGSSPHSSPESSPSHASSPDRSADVRDTPTPSE</sequence>
<evidence type="ECO:0000256" key="2">
    <source>
        <dbReference type="SAM" id="SignalP"/>
    </source>
</evidence>
<evidence type="ECO:0000313" key="4">
    <source>
        <dbReference type="Proteomes" id="UP000678243"/>
    </source>
</evidence>
<feature type="compositionally biased region" description="Low complexity" evidence="1">
    <location>
        <begin position="596"/>
        <end position="617"/>
    </location>
</feature>
<feature type="region of interest" description="Disordered" evidence="1">
    <location>
        <begin position="355"/>
        <end position="631"/>
    </location>
</feature>
<feature type="compositionally biased region" description="Low complexity" evidence="1">
    <location>
        <begin position="540"/>
        <end position="556"/>
    </location>
</feature>
<feature type="region of interest" description="Disordered" evidence="1">
    <location>
        <begin position="63"/>
        <end position="92"/>
    </location>
</feature>
<proteinExistence type="predicted"/>
<dbReference type="EMBL" id="JAGTUK010000001">
    <property type="protein sequence ID" value="MBS0022976.1"/>
    <property type="molecule type" value="Genomic_DNA"/>
</dbReference>
<feature type="region of interest" description="Disordered" evidence="1">
    <location>
        <begin position="283"/>
        <end position="313"/>
    </location>
</feature>
<name>A0ABS5IJ84_9MICO</name>
<feature type="compositionally biased region" description="Low complexity" evidence="1">
    <location>
        <begin position="503"/>
        <end position="520"/>
    </location>
</feature>
<reference evidence="3 4" key="1">
    <citation type="submission" date="2021-04" db="EMBL/GenBank/DDBJ databases">
        <title>Whole genome analysis of root endophytic bacterium Microbacterium paraoxydans ku-mp colonizing RP-bio226 rice variety.</title>
        <authorList>
            <person name="Ulaganathan K."/>
            <person name="Latha B."/>
        </authorList>
    </citation>
    <scope>NUCLEOTIDE SEQUENCE [LARGE SCALE GENOMIC DNA]</scope>
    <source>
        <strain evidence="4">ku-mp</strain>
    </source>
</reference>
<feature type="compositionally biased region" description="Polar residues" evidence="1">
    <location>
        <begin position="379"/>
        <end position="388"/>
    </location>
</feature>
<keyword evidence="2" id="KW-0732">Signal</keyword>
<dbReference type="Proteomes" id="UP000678243">
    <property type="component" value="Unassembled WGS sequence"/>
</dbReference>
<feature type="compositionally biased region" description="Low complexity" evidence="1">
    <location>
        <begin position="574"/>
        <end position="589"/>
    </location>
</feature>
<feature type="compositionally biased region" description="Low complexity" evidence="1">
    <location>
        <begin position="363"/>
        <end position="377"/>
    </location>
</feature>
<feature type="signal peptide" evidence="2">
    <location>
        <begin position="1"/>
        <end position="40"/>
    </location>
</feature>
<gene>
    <name evidence="3" type="ORF">KE274_02505</name>
</gene>
<comment type="caution">
    <text evidence="3">The sequence shown here is derived from an EMBL/GenBank/DDBJ whole genome shotgun (WGS) entry which is preliminary data.</text>
</comment>
<organism evidence="3 4">
    <name type="scientific">Microbacterium paraoxydans</name>
    <dbReference type="NCBI Taxonomy" id="199592"/>
    <lineage>
        <taxon>Bacteria</taxon>
        <taxon>Bacillati</taxon>
        <taxon>Actinomycetota</taxon>
        <taxon>Actinomycetes</taxon>
        <taxon>Micrococcales</taxon>
        <taxon>Microbacteriaceae</taxon>
        <taxon>Microbacterium</taxon>
    </lineage>
</organism>
<protein>
    <submittedName>
        <fullName evidence="3">Uncharacterized protein</fullName>
    </submittedName>
</protein>
<dbReference type="PROSITE" id="PS51257">
    <property type="entry name" value="PROKAR_LIPOPROTEIN"/>
    <property type="match status" value="1"/>
</dbReference>
<dbReference type="PANTHER" id="PTHR36721:SF1">
    <property type="entry name" value="OS04G0446401 PROTEIN"/>
    <property type="match status" value="1"/>
</dbReference>
<keyword evidence="4" id="KW-1185">Reference proteome</keyword>
<feature type="compositionally biased region" description="Polar residues" evidence="1">
    <location>
        <begin position="484"/>
        <end position="495"/>
    </location>
</feature>
<feature type="compositionally biased region" description="Polar residues" evidence="1">
    <location>
        <begin position="463"/>
        <end position="476"/>
    </location>
</feature>
<dbReference type="PANTHER" id="PTHR36721">
    <property type="entry name" value="PROLINE-RICH FAMILY PROTEIN"/>
    <property type="match status" value="1"/>
</dbReference>
<evidence type="ECO:0000313" key="3">
    <source>
        <dbReference type="EMBL" id="MBS0022976.1"/>
    </source>
</evidence>
<evidence type="ECO:0000256" key="1">
    <source>
        <dbReference type="SAM" id="MobiDB-lite"/>
    </source>
</evidence>